<dbReference type="EC" id="2.7.6.2" evidence="7"/>
<evidence type="ECO:0000256" key="6">
    <source>
        <dbReference type="ARBA" id="ARBA00022840"/>
    </source>
</evidence>
<dbReference type="GO" id="GO:0009229">
    <property type="term" value="P:thiamine diphosphate biosynthetic process"/>
    <property type="evidence" value="ECO:0007669"/>
    <property type="project" value="UniProtKB-UniRule"/>
</dbReference>
<dbReference type="PANTHER" id="PTHR13622">
    <property type="entry name" value="THIAMIN PYROPHOSPHOKINASE"/>
    <property type="match status" value="1"/>
</dbReference>
<sequence length="268" mass="30397">MAMHSLSTTAAAMPPHLARTWTCEELLRGHATKKYALIIVNQPIRKDLLQRAWQAVDIKLCADGGANRLFDVDHENQFVALSLKVPYASYADIRQTRYLPDLIKGDLDSLRPDVQAHYASLKVPIKKDMDEYSTDLMKCIQEVPEDYALVLLGGLSGRVDQTVHTMSMLHKMEREIYVLDKESMAWVLRPGQHEIHIDHSTMGQTCGILPVGIDSAHVKTRGLKWDVDWDTSLEGNLSTSNHLLPEEPVVWIETSKPILWTVEIRHIE</sequence>
<dbReference type="NCBIfam" id="TIGR01378">
    <property type="entry name" value="thi_PPkinase"/>
    <property type="match status" value="1"/>
</dbReference>
<proteinExistence type="inferred from homology"/>
<dbReference type="EMBL" id="AMKT01000073">
    <property type="protein sequence ID" value="OXG14811.1"/>
    <property type="molecule type" value="Genomic_DNA"/>
</dbReference>
<comment type="pathway">
    <text evidence="1 7">Cofactor biosynthesis; thiamine diphosphate biosynthesis; thiamine diphosphate from thiamine: step 1/1.</text>
</comment>
<evidence type="ECO:0000256" key="5">
    <source>
        <dbReference type="ARBA" id="ARBA00022777"/>
    </source>
</evidence>
<evidence type="ECO:0000256" key="3">
    <source>
        <dbReference type="ARBA" id="ARBA00022679"/>
    </source>
</evidence>
<dbReference type="GO" id="GO:0004788">
    <property type="term" value="F:thiamine diphosphokinase activity"/>
    <property type="evidence" value="ECO:0007669"/>
    <property type="project" value="UniProtKB-UniRule"/>
</dbReference>
<evidence type="ECO:0000313" key="9">
    <source>
        <dbReference type="EMBL" id="OXG14811.1"/>
    </source>
</evidence>
<evidence type="ECO:0000256" key="1">
    <source>
        <dbReference type="ARBA" id="ARBA00005078"/>
    </source>
</evidence>
<dbReference type="CDD" id="cd07995">
    <property type="entry name" value="TPK"/>
    <property type="match status" value="1"/>
</dbReference>
<evidence type="ECO:0000313" key="10">
    <source>
        <dbReference type="Proteomes" id="UP000199727"/>
    </source>
</evidence>
<dbReference type="GO" id="GO:0016301">
    <property type="term" value="F:kinase activity"/>
    <property type="evidence" value="ECO:0007669"/>
    <property type="project" value="UniProtKB-UniRule"/>
</dbReference>
<dbReference type="InterPro" id="IPR007373">
    <property type="entry name" value="Thiamin_PyroPKinase_B1-bd"/>
</dbReference>
<dbReference type="SMART" id="SM00983">
    <property type="entry name" value="TPK_B1_binding"/>
    <property type="match status" value="1"/>
</dbReference>
<keyword evidence="4 7" id="KW-0547">Nucleotide-binding</keyword>
<evidence type="ECO:0000256" key="2">
    <source>
        <dbReference type="ARBA" id="ARBA00006785"/>
    </source>
</evidence>
<evidence type="ECO:0000259" key="8">
    <source>
        <dbReference type="SMART" id="SM00983"/>
    </source>
</evidence>
<keyword evidence="3 7" id="KW-0808">Transferase</keyword>
<keyword evidence="6 7" id="KW-0067">ATP-binding</keyword>
<dbReference type="GO" id="GO:0030975">
    <property type="term" value="F:thiamine binding"/>
    <property type="evidence" value="ECO:0007669"/>
    <property type="project" value="UniProtKB-UniRule"/>
</dbReference>
<dbReference type="InterPro" id="IPR036371">
    <property type="entry name" value="TPK_B1-bd_sf"/>
</dbReference>
<dbReference type="InterPro" id="IPR006282">
    <property type="entry name" value="Thi_PPkinase"/>
</dbReference>
<dbReference type="InterPro" id="IPR007371">
    <property type="entry name" value="TPK_catalytic"/>
</dbReference>
<evidence type="ECO:0000256" key="7">
    <source>
        <dbReference type="PIRNR" id="PIRNR031057"/>
    </source>
</evidence>
<dbReference type="InterPro" id="IPR016966">
    <property type="entry name" value="Thiamin_pyrophosphokinase_euk"/>
</dbReference>
<accession>A0A854Q5T2</accession>
<organism evidence="9 10">
    <name type="scientific">Cryptococcus neoformans Tu259-1</name>
    <dbReference type="NCBI Taxonomy" id="1230072"/>
    <lineage>
        <taxon>Eukaryota</taxon>
        <taxon>Fungi</taxon>
        <taxon>Dikarya</taxon>
        <taxon>Basidiomycota</taxon>
        <taxon>Agaricomycotina</taxon>
        <taxon>Tremellomycetes</taxon>
        <taxon>Tremellales</taxon>
        <taxon>Cryptococcaceae</taxon>
        <taxon>Cryptococcus</taxon>
        <taxon>Cryptococcus neoformans species complex</taxon>
    </lineage>
</organism>
<dbReference type="SUPFAM" id="SSF63999">
    <property type="entry name" value="Thiamin pyrophosphokinase, catalytic domain"/>
    <property type="match status" value="1"/>
</dbReference>
<dbReference type="Gene3D" id="3.40.50.10240">
    <property type="entry name" value="Thiamin pyrophosphokinase, catalytic domain"/>
    <property type="match status" value="1"/>
</dbReference>
<dbReference type="UniPathway" id="UPA00060">
    <property type="reaction ID" value="UER00597"/>
</dbReference>
<dbReference type="Proteomes" id="UP000199727">
    <property type="component" value="Unassembled WGS sequence"/>
</dbReference>
<keyword evidence="5 7" id="KW-0418">Kinase</keyword>
<dbReference type="InterPro" id="IPR036759">
    <property type="entry name" value="TPK_catalytic_sf"/>
</dbReference>
<comment type="similarity">
    <text evidence="2 7">Belongs to the thiamine pyrophosphokinase family.</text>
</comment>
<comment type="catalytic activity">
    <reaction evidence="7">
        <text>thiamine + ATP = thiamine diphosphate + AMP + H(+)</text>
        <dbReference type="Rhea" id="RHEA:11576"/>
        <dbReference type="ChEBI" id="CHEBI:15378"/>
        <dbReference type="ChEBI" id="CHEBI:18385"/>
        <dbReference type="ChEBI" id="CHEBI:30616"/>
        <dbReference type="ChEBI" id="CHEBI:58937"/>
        <dbReference type="ChEBI" id="CHEBI:456215"/>
    </reaction>
</comment>
<dbReference type="Pfam" id="PF04265">
    <property type="entry name" value="TPK_B1_binding"/>
    <property type="match status" value="1"/>
</dbReference>
<dbReference type="Pfam" id="PF04263">
    <property type="entry name" value="TPK_catalytic"/>
    <property type="match status" value="1"/>
</dbReference>
<feature type="domain" description="Thiamin pyrophosphokinase thiamin-binding" evidence="8">
    <location>
        <begin position="191"/>
        <end position="258"/>
    </location>
</feature>
<dbReference type="SUPFAM" id="SSF63862">
    <property type="entry name" value="Thiamin pyrophosphokinase, substrate-binding domain"/>
    <property type="match status" value="1"/>
</dbReference>
<gene>
    <name evidence="9" type="ORF">C361_05510</name>
</gene>
<reference evidence="9 10" key="1">
    <citation type="submission" date="2017-06" db="EMBL/GenBank/DDBJ databases">
        <title>Global population genomics of the pathogenic fungus Cryptococcus neoformans var. grubii.</title>
        <authorList>
            <person name="Cuomo C."/>
            <person name="Litvintseva A."/>
            <person name="Chen Y."/>
            <person name="Young S."/>
            <person name="Zeng Q."/>
            <person name="Chapman S."/>
            <person name="Gujja S."/>
            <person name="Saif S."/>
            <person name="Birren B."/>
        </authorList>
    </citation>
    <scope>NUCLEOTIDE SEQUENCE [LARGE SCALE GENOMIC DNA]</scope>
    <source>
        <strain evidence="9 10">Tu259-1</strain>
    </source>
</reference>
<dbReference type="OrthoDB" id="25149at2759"/>
<name>A0A854Q5T2_CRYNE</name>
<protein>
    <recommendedName>
        <fullName evidence="7">Thiamine pyrophosphokinase</fullName>
        <ecNumber evidence="7">2.7.6.2</ecNumber>
    </recommendedName>
</protein>
<dbReference type="GO" id="GO:0006772">
    <property type="term" value="P:thiamine metabolic process"/>
    <property type="evidence" value="ECO:0007669"/>
    <property type="project" value="InterPro"/>
</dbReference>
<dbReference type="PANTHER" id="PTHR13622:SF8">
    <property type="entry name" value="THIAMIN PYROPHOSPHOKINASE 1"/>
    <property type="match status" value="1"/>
</dbReference>
<comment type="caution">
    <text evidence="9">The sequence shown here is derived from an EMBL/GenBank/DDBJ whole genome shotgun (WGS) entry which is preliminary data.</text>
</comment>
<evidence type="ECO:0000256" key="4">
    <source>
        <dbReference type="ARBA" id="ARBA00022741"/>
    </source>
</evidence>
<dbReference type="AlphaFoldDB" id="A0A854Q5T2"/>
<dbReference type="PIRSF" id="PIRSF031057">
    <property type="entry name" value="Thiamin_pyrophosphokinase"/>
    <property type="match status" value="1"/>
</dbReference>
<dbReference type="GO" id="GO:0005524">
    <property type="term" value="F:ATP binding"/>
    <property type="evidence" value="ECO:0007669"/>
    <property type="project" value="UniProtKB-UniRule"/>
</dbReference>